<dbReference type="InterPro" id="IPR032721">
    <property type="entry name" value="Toxin-deaminase"/>
</dbReference>
<evidence type="ECO:0000313" key="3">
    <source>
        <dbReference type="Proteomes" id="UP000078225"/>
    </source>
</evidence>
<evidence type="ECO:0000313" key="2">
    <source>
        <dbReference type="EMBL" id="OAT77735.1"/>
    </source>
</evidence>
<evidence type="ECO:0000256" key="1">
    <source>
        <dbReference type="SAM" id="MobiDB-lite"/>
    </source>
</evidence>
<dbReference type="AlphaFoldDB" id="A0A1B7L636"/>
<dbReference type="Pfam" id="PF14424">
    <property type="entry name" value="Toxin-deaminase"/>
    <property type="match status" value="1"/>
</dbReference>
<name>A0A1B7L636_9ENTR</name>
<comment type="caution">
    <text evidence="2">The sequence shown here is derived from an EMBL/GenBank/DDBJ whole genome shotgun (WGS) entry which is preliminary data.</text>
</comment>
<dbReference type="Proteomes" id="UP000078225">
    <property type="component" value="Unassembled WGS sequence"/>
</dbReference>
<reference evidence="3" key="1">
    <citation type="submission" date="2016-05" db="EMBL/GenBank/DDBJ databases">
        <authorList>
            <person name="Behera P."/>
            <person name="Vaishampayan P."/>
            <person name="Singh N."/>
            <person name="Raina V."/>
            <person name="Suar M."/>
            <person name="Pattnaik A."/>
            <person name="Rastogi G."/>
        </authorList>
    </citation>
    <scope>NUCLEOTIDE SEQUENCE [LARGE SCALE GENOMIC DNA]</scope>
    <source>
        <strain evidence="3">MP23</strain>
    </source>
</reference>
<organism evidence="2 3">
    <name type="scientific">Mangrovibacter phragmitis</name>
    <dbReference type="NCBI Taxonomy" id="1691903"/>
    <lineage>
        <taxon>Bacteria</taxon>
        <taxon>Pseudomonadati</taxon>
        <taxon>Pseudomonadota</taxon>
        <taxon>Gammaproteobacteria</taxon>
        <taxon>Enterobacterales</taxon>
        <taxon>Enterobacteriaceae</taxon>
        <taxon>Mangrovibacter</taxon>
    </lineage>
</organism>
<dbReference type="RefSeq" id="WP_064596416.1">
    <property type="nucleotide sequence ID" value="NZ_LYRP01000005.1"/>
</dbReference>
<keyword evidence="3" id="KW-1185">Reference proteome</keyword>
<proteinExistence type="predicted"/>
<accession>A0A1B7L636</accession>
<sequence>MYEQIKMLKQNKCRAVIHSISQRKGVNRQGFCIADNRLESVAQRKTQEPGNDFSIQKHNDKENVANSSKPTFENNSYYSIDVEKSYGNSDKYTQLRAIKNNSLELIPEQVRNAVSRYSVVQRKGTVEGFLNKVVYYVHQLERYSHQGYPNYGKRTRGDVEKIRTSLINDYSSLSEEEQTRLNNGDFNWDNVPNYFEYGLDKKLIYFHATNLNLEPVSSVSYQQGISGYHQSHLVPKLDDYEDSNRNYATLYYDITVRFSISGRPLTLNYSGSYAGRSGKYEVGHKLRAPAQRGFGTHQVVSTDYDDQHFQTFVDHHERDFDSEVAVFEDLSQTISKDLQRRGIPHYTTEGNVNLFTDRATCNSCTALAMQFQNAWNVTVNVKHGGVDDYKGYV</sequence>
<gene>
    <name evidence="2" type="ORF">A9B99_20235</name>
</gene>
<dbReference type="OrthoDB" id="6316384at2"/>
<protein>
    <submittedName>
        <fullName evidence="2">Uncharacterized protein</fullName>
    </submittedName>
</protein>
<dbReference type="EMBL" id="LYRP01000005">
    <property type="protein sequence ID" value="OAT77735.1"/>
    <property type="molecule type" value="Genomic_DNA"/>
</dbReference>
<feature type="region of interest" description="Disordered" evidence="1">
    <location>
        <begin position="43"/>
        <end position="70"/>
    </location>
</feature>